<accession>L7FPM7</accession>
<dbReference type="GO" id="GO:0006412">
    <property type="term" value="P:translation"/>
    <property type="evidence" value="ECO:0007669"/>
    <property type="project" value="InterPro"/>
</dbReference>
<proteinExistence type="inferred from homology"/>
<evidence type="ECO:0000313" key="4">
    <source>
        <dbReference type="EMBL" id="ELP91600.1"/>
    </source>
</evidence>
<dbReference type="RefSeq" id="XP_004258371.1">
    <property type="nucleotide sequence ID" value="XM_004258323.1"/>
</dbReference>
<dbReference type="GO" id="GO:1990904">
    <property type="term" value="C:ribonucleoprotein complex"/>
    <property type="evidence" value="ECO:0007669"/>
    <property type="project" value="UniProtKB-KW"/>
</dbReference>
<dbReference type="GO" id="GO:0003735">
    <property type="term" value="F:structural constituent of ribosome"/>
    <property type="evidence" value="ECO:0007669"/>
    <property type="project" value="InterPro"/>
</dbReference>
<dbReference type="OMA" id="RINVFIE"/>
<protein>
    <submittedName>
        <fullName evidence="4">60S ribosomal protein L21, putative</fullName>
    </submittedName>
</protein>
<keyword evidence="2 4" id="KW-0689">Ribosomal protein</keyword>
<dbReference type="InterPro" id="IPR018259">
    <property type="entry name" value="Ribosomal_eL21_CS"/>
</dbReference>
<keyword evidence="3" id="KW-0687">Ribonucleoprotein</keyword>
<keyword evidence="5" id="KW-1185">Reference proteome</keyword>
<organism evidence="4 5">
    <name type="scientific">Entamoeba invadens IP1</name>
    <dbReference type="NCBI Taxonomy" id="370355"/>
    <lineage>
        <taxon>Eukaryota</taxon>
        <taxon>Amoebozoa</taxon>
        <taxon>Evosea</taxon>
        <taxon>Archamoebae</taxon>
        <taxon>Mastigamoebida</taxon>
        <taxon>Entamoebidae</taxon>
        <taxon>Entamoeba</taxon>
    </lineage>
</organism>
<dbReference type="Gene3D" id="6.10.250.3260">
    <property type="match status" value="1"/>
</dbReference>
<reference evidence="4 5" key="1">
    <citation type="submission" date="2012-10" db="EMBL/GenBank/DDBJ databases">
        <authorList>
            <person name="Zafar N."/>
            <person name="Inman J."/>
            <person name="Hall N."/>
            <person name="Lorenzi H."/>
            <person name="Caler E."/>
        </authorList>
    </citation>
    <scope>NUCLEOTIDE SEQUENCE [LARGE SCALE GENOMIC DNA]</scope>
    <source>
        <strain evidence="4 5">IP1</strain>
    </source>
</reference>
<evidence type="ECO:0000256" key="2">
    <source>
        <dbReference type="ARBA" id="ARBA00022980"/>
    </source>
</evidence>
<dbReference type="EMBL" id="KB206458">
    <property type="protein sequence ID" value="ELP91600.1"/>
    <property type="molecule type" value="Genomic_DNA"/>
</dbReference>
<dbReference type="OrthoDB" id="1539250at2759"/>
<dbReference type="InterPro" id="IPR001147">
    <property type="entry name" value="Ribosomal_eL21"/>
</dbReference>
<evidence type="ECO:0000313" key="5">
    <source>
        <dbReference type="Proteomes" id="UP000014680"/>
    </source>
</evidence>
<dbReference type="PANTHER" id="PTHR20981">
    <property type="entry name" value="60S RIBOSOMAL PROTEIN L21"/>
    <property type="match status" value="1"/>
</dbReference>
<dbReference type="GO" id="GO:0005840">
    <property type="term" value="C:ribosome"/>
    <property type="evidence" value="ECO:0007669"/>
    <property type="project" value="UniProtKB-KW"/>
</dbReference>
<evidence type="ECO:0000256" key="3">
    <source>
        <dbReference type="ARBA" id="ARBA00023274"/>
    </source>
</evidence>
<gene>
    <name evidence="4" type="ORF">EIN_129500</name>
</gene>
<dbReference type="InterPro" id="IPR008991">
    <property type="entry name" value="Translation_prot_SH3-like_sf"/>
</dbReference>
<dbReference type="FunFam" id="2.30.30.70:FF:000001">
    <property type="entry name" value="60S ribosomal protein L21"/>
    <property type="match status" value="1"/>
</dbReference>
<comment type="similarity">
    <text evidence="1">Belongs to the eukaryotic ribosomal protein eL21 family.</text>
</comment>
<name>L7FPM7_ENTIV</name>
<dbReference type="Gene3D" id="2.30.30.70">
    <property type="entry name" value="Ribosomal protein L21"/>
    <property type="match status" value="1"/>
</dbReference>
<dbReference type="PROSITE" id="PS01171">
    <property type="entry name" value="RIBOSOMAL_L21E"/>
    <property type="match status" value="1"/>
</dbReference>
<dbReference type="InterPro" id="IPR036948">
    <property type="entry name" value="Ribosomal_eL21_sf"/>
</dbReference>
<dbReference type="GeneID" id="14890563"/>
<dbReference type="SUPFAM" id="SSF50104">
    <property type="entry name" value="Translation proteins SH3-like domain"/>
    <property type="match status" value="1"/>
</dbReference>
<dbReference type="KEGG" id="eiv:EIN_129500"/>
<dbReference type="Pfam" id="PF01157">
    <property type="entry name" value="Ribosomal_L21e"/>
    <property type="match status" value="1"/>
</dbReference>
<dbReference type="VEuPathDB" id="AmoebaDB:EIN_129500"/>
<dbReference type="Proteomes" id="UP000014680">
    <property type="component" value="Unassembled WGS sequence"/>
</dbReference>
<evidence type="ECO:0000256" key="1">
    <source>
        <dbReference type="ARBA" id="ARBA00008427"/>
    </source>
</evidence>
<sequence length="165" mass="19328">MPLSNGRFRRTRKLFRRPYRCHGLQNTTTFLHNYKIGDYVTVMCNSAVQHGLPFKSFHGKTGRVWNINPHAIGVMINKKVNNKILLKRFHVRPEHLMPSNCQKDFLARVKESEKIKIQNVQLKKEGKQTLALPKRMPVFPRGAEVLKKDTIKFTTINPIKFEELY</sequence>
<dbReference type="AlphaFoldDB" id="L7FPM7"/>